<evidence type="ECO:0000256" key="1">
    <source>
        <dbReference type="ARBA" id="ARBA00004141"/>
    </source>
</evidence>
<keyword evidence="4" id="KW-0472">Membrane</keyword>
<dbReference type="OrthoDB" id="340328at2157"/>
<dbReference type="Proteomes" id="UP000451471">
    <property type="component" value="Unassembled WGS sequence"/>
</dbReference>
<evidence type="ECO:0000256" key="4">
    <source>
        <dbReference type="ARBA" id="ARBA00023136"/>
    </source>
</evidence>
<organism evidence="5 6">
    <name type="scientific">Halomarina oriensis</name>
    <dbReference type="NCBI Taxonomy" id="671145"/>
    <lineage>
        <taxon>Archaea</taxon>
        <taxon>Methanobacteriati</taxon>
        <taxon>Methanobacteriota</taxon>
        <taxon>Stenosarchaea group</taxon>
        <taxon>Halobacteria</taxon>
        <taxon>Halobacteriales</taxon>
        <taxon>Natronomonadaceae</taxon>
        <taxon>Halomarina</taxon>
    </lineage>
</organism>
<accession>A0A6B0GL32</accession>
<evidence type="ECO:0000256" key="3">
    <source>
        <dbReference type="ARBA" id="ARBA00022989"/>
    </source>
</evidence>
<dbReference type="GO" id="GO:0016020">
    <property type="term" value="C:membrane"/>
    <property type="evidence" value="ECO:0007669"/>
    <property type="project" value="UniProtKB-SubCell"/>
</dbReference>
<dbReference type="InterPro" id="IPR032808">
    <property type="entry name" value="DoxX"/>
</dbReference>
<keyword evidence="6" id="KW-1185">Reference proteome</keyword>
<comment type="caution">
    <text evidence="5">The sequence shown here is derived from an EMBL/GenBank/DDBJ whole genome shotgun (WGS) entry which is preliminary data.</text>
</comment>
<gene>
    <name evidence="5" type="ORF">GQS65_12740</name>
</gene>
<dbReference type="AlphaFoldDB" id="A0A6B0GL32"/>
<reference evidence="5 6" key="1">
    <citation type="submission" date="2019-12" db="EMBL/GenBank/DDBJ databases">
        <title>Halocatena pleomorpha gen. nov. sp. nov., an extremely halophilic archaeon of family Halobacteriaceae isolated from saltpan soil.</title>
        <authorList>
            <person name="Pal Y."/>
            <person name="Verma A."/>
            <person name="Krishnamurthi S."/>
            <person name="Kumar P."/>
        </authorList>
    </citation>
    <scope>NUCLEOTIDE SEQUENCE [LARGE SCALE GENOMIC DNA]</scope>
    <source>
        <strain evidence="5 6">JCM 16495</strain>
    </source>
</reference>
<name>A0A6B0GL32_9EURY</name>
<evidence type="ECO:0000313" key="5">
    <source>
        <dbReference type="EMBL" id="MWG35340.1"/>
    </source>
</evidence>
<keyword evidence="2" id="KW-0812">Transmembrane</keyword>
<sequence>MARLLFGAVLVFTGLNHFQNTEAMAGYADAKGIPNAETMVPLSGGLLVFSGLGIALWKLPKLAAGAAATFLVAATPTMHDFWNADEEEKQTETNAFLKNVAMLGGAFAFLVRANDD</sequence>
<dbReference type="EMBL" id="WSZK01000021">
    <property type="protein sequence ID" value="MWG35340.1"/>
    <property type="molecule type" value="Genomic_DNA"/>
</dbReference>
<evidence type="ECO:0000256" key="2">
    <source>
        <dbReference type="ARBA" id="ARBA00022692"/>
    </source>
</evidence>
<comment type="subcellular location">
    <subcellularLocation>
        <location evidence="1">Membrane</location>
        <topology evidence="1">Multi-pass membrane protein</topology>
    </subcellularLocation>
</comment>
<protein>
    <submittedName>
        <fullName evidence="5">DoxX family membrane protein</fullName>
    </submittedName>
</protein>
<proteinExistence type="predicted"/>
<keyword evidence="3" id="KW-1133">Transmembrane helix</keyword>
<evidence type="ECO:0000313" key="6">
    <source>
        <dbReference type="Proteomes" id="UP000451471"/>
    </source>
</evidence>
<dbReference type="Pfam" id="PF07681">
    <property type="entry name" value="DoxX"/>
    <property type="match status" value="1"/>
</dbReference>